<evidence type="ECO:0000313" key="2">
    <source>
        <dbReference type="EMBL" id="MBC9178221.1"/>
    </source>
</evidence>
<protein>
    <recommendedName>
        <fullName evidence="4">Invasion protein IalB, involved in pathogenesis</fullName>
    </recommendedName>
</protein>
<feature type="chain" id="PRO_5047405847" description="Invasion protein IalB, involved in pathogenesis" evidence="1">
    <location>
        <begin position="37"/>
        <end position="219"/>
    </location>
</feature>
<sequence>MRLLATATPSVFLRALPLAAPLLAGLALPQPARAQAADTYGPWLLTCATDSMTDRQRCRMTHETPVEPAAAGQSAMALEIVAREGMLVPAVTARDLGLENAGRGLLAFTGTAQIRFPPQPMMEMPCRLQGRSVVCAPKPEDLPRAAEELARAERVLVRLHGLGSGGSDAEPKALRLARTGEALAALRARLPQGPAEQEADLGFDLRDLFMRLQHFFFPG</sequence>
<reference evidence="2 3" key="1">
    <citation type="journal article" date="2009" name="Int. J. Syst. Evol. Microbiol.">
        <title>Transfer of Teichococcus ludipueritiae and Muricoccus roseus to the genus Roseomonas, as Roseomonas ludipueritiae comb. nov. and Roseomonas rosea comb. nov., respectively, and emended description of the genus Roseomonas.</title>
        <authorList>
            <person name="Sanchez-Porro C."/>
            <person name="Gallego V."/>
            <person name="Busse H.J."/>
            <person name="Kampfer P."/>
            <person name="Ventosa A."/>
        </authorList>
    </citation>
    <scope>NUCLEOTIDE SEQUENCE [LARGE SCALE GENOMIC DNA]</scope>
    <source>
        <strain evidence="2 3">DSM 14915</strain>
    </source>
</reference>
<proteinExistence type="predicted"/>
<evidence type="ECO:0008006" key="4">
    <source>
        <dbReference type="Google" id="ProtNLM"/>
    </source>
</evidence>
<evidence type="ECO:0000313" key="3">
    <source>
        <dbReference type="Proteomes" id="UP000603940"/>
    </source>
</evidence>
<organism evidence="2 3">
    <name type="scientific">Pseudoroseomonas ludipueritiae</name>
    <dbReference type="NCBI Taxonomy" id="198093"/>
    <lineage>
        <taxon>Bacteria</taxon>
        <taxon>Pseudomonadati</taxon>
        <taxon>Pseudomonadota</taxon>
        <taxon>Alphaproteobacteria</taxon>
        <taxon>Acetobacterales</taxon>
        <taxon>Acetobacteraceae</taxon>
        <taxon>Pseudoroseomonas</taxon>
    </lineage>
</organism>
<comment type="caution">
    <text evidence="2">The sequence shown here is derived from an EMBL/GenBank/DDBJ whole genome shotgun (WGS) entry which is preliminary data.</text>
</comment>
<gene>
    <name evidence="2" type="ORF">IBL25_14845</name>
</gene>
<dbReference type="Proteomes" id="UP000603940">
    <property type="component" value="Unassembled WGS sequence"/>
</dbReference>
<dbReference type="RefSeq" id="WP_187779326.1">
    <property type="nucleotide sequence ID" value="NZ_JACTUZ010000067.1"/>
</dbReference>
<evidence type="ECO:0000256" key="1">
    <source>
        <dbReference type="SAM" id="SignalP"/>
    </source>
</evidence>
<accession>A0ABR7R964</accession>
<keyword evidence="1" id="KW-0732">Signal</keyword>
<name>A0ABR7R964_9PROT</name>
<dbReference type="EMBL" id="JACTUZ010000067">
    <property type="protein sequence ID" value="MBC9178221.1"/>
    <property type="molecule type" value="Genomic_DNA"/>
</dbReference>
<keyword evidence="3" id="KW-1185">Reference proteome</keyword>
<feature type="signal peptide" evidence="1">
    <location>
        <begin position="1"/>
        <end position="36"/>
    </location>
</feature>